<comment type="caution">
    <text evidence="5">The sequence shown here is derived from an EMBL/GenBank/DDBJ whole genome shotgun (WGS) entry which is preliminary data.</text>
</comment>
<reference evidence="5 6" key="1">
    <citation type="journal article" date="2023" name="Elife">
        <title>Identification of key yeast species and microbe-microbe interactions impacting larval growth of Drosophila in the wild.</title>
        <authorList>
            <person name="Mure A."/>
            <person name="Sugiura Y."/>
            <person name="Maeda R."/>
            <person name="Honda K."/>
            <person name="Sakurai N."/>
            <person name="Takahashi Y."/>
            <person name="Watada M."/>
            <person name="Katoh T."/>
            <person name="Gotoh A."/>
            <person name="Gotoh Y."/>
            <person name="Taniguchi I."/>
            <person name="Nakamura K."/>
            <person name="Hayashi T."/>
            <person name="Katayama T."/>
            <person name="Uemura T."/>
            <person name="Hattori Y."/>
        </authorList>
    </citation>
    <scope>NUCLEOTIDE SEQUENCE [LARGE SCALE GENOMIC DNA]</scope>
    <source>
        <strain evidence="5 6">PK-24</strain>
    </source>
</reference>
<evidence type="ECO:0000259" key="4">
    <source>
        <dbReference type="Pfam" id="PF01764"/>
    </source>
</evidence>
<dbReference type="InterPro" id="IPR002921">
    <property type="entry name" value="Fungal_lipase-type"/>
</dbReference>
<evidence type="ECO:0000256" key="2">
    <source>
        <dbReference type="ARBA" id="ARBA00022729"/>
    </source>
</evidence>
<keyword evidence="2" id="KW-0732">Signal</keyword>
<dbReference type="GO" id="GO:0004806">
    <property type="term" value="F:triacylglycerol lipase activity"/>
    <property type="evidence" value="ECO:0007669"/>
    <property type="project" value="UniProtKB-EC"/>
</dbReference>
<dbReference type="GO" id="GO:0006629">
    <property type="term" value="P:lipid metabolic process"/>
    <property type="evidence" value="ECO:0007669"/>
    <property type="project" value="InterPro"/>
</dbReference>
<name>A0AAV5R9X4_PICKL</name>
<evidence type="ECO:0000256" key="1">
    <source>
        <dbReference type="ARBA" id="ARBA00013279"/>
    </source>
</evidence>
<dbReference type="InterPro" id="IPR051299">
    <property type="entry name" value="AB_hydrolase_lip/est"/>
</dbReference>
<dbReference type="SUPFAM" id="SSF53474">
    <property type="entry name" value="alpha/beta-Hydrolases"/>
    <property type="match status" value="1"/>
</dbReference>
<dbReference type="PANTHER" id="PTHR46640:SF1">
    <property type="entry name" value="FUNGAL LIPASE-LIKE DOMAIN-CONTAINING PROTEIN-RELATED"/>
    <property type="match status" value="1"/>
</dbReference>
<dbReference type="Proteomes" id="UP001378960">
    <property type="component" value="Unassembled WGS sequence"/>
</dbReference>
<sequence length="306" mass="33311">MPLQYLNGALPLPKTDGFNLGEISEELFNNVNISASLISLIDCAKIGAINEGKEIFHVITGDIKGFFMKDHTNQQLWAVYDGNPTTELVSELVEYVPKIVQDGKNKVNFSCIDCMIDEAQMLASDLVLKDLPLFLREVALNPSYSIYVAGKAYGAVSAALTSNELSLADNVVSLITFGAAKFANVAFSEYMDEHYGKTTTEDLATHSNNTYLRVTTDGDSTPLFPIFETDYAHSGNNVNLIKQGNDIIGGMLRGQWKPAQDALTIESLSDDVKNALKTAFTIPKAFIPGIAEFTGNLLCPVNTYAS</sequence>
<feature type="domain" description="Fungal lipase-type" evidence="4">
    <location>
        <begin position="136"/>
        <end position="226"/>
    </location>
</feature>
<dbReference type="EC" id="3.1.1.3" evidence="1"/>
<organism evidence="5 6">
    <name type="scientific">Pichia kluyveri</name>
    <name type="common">Yeast</name>
    <dbReference type="NCBI Taxonomy" id="36015"/>
    <lineage>
        <taxon>Eukaryota</taxon>
        <taxon>Fungi</taxon>
        <taxon>Dikarya</taxon>
        <taxon>Ascomycota</taxon>
        <taxon>Saccharomycotina</taxon>
        <taxon>Pichiomycetes</taxon>
        <taxon>Pichiales</taxon>
        <taxon>Pichiaceae</taxon>
        <taxon>Pichia</taxon>
    </lineage>
</organism>
<dbReference type="AlphaFoldDB" id="A0AAV5R9X4"/>
<keyword evidence="6" id="KW-1185">Reference proteome</keyword>
<evidence type="ECO:0000313" key="5">
    <source>
        <dbReference type="EMBL" id="GMM47593.1"/>
    </source>
</evidence>
<dbReference type="CDD" id="cd00741">
    <property type="entry name" value="Lipase"/>
    <property type="match status" value="1"/>
</dbReference>
<evidence type="ECO:0000313" key="6">
    <source>
        <dbReference type="Proteomes" id="UP001378960"/>
    </source>
</evidence>
<dbReference type="Pfam" id="PF01764">
    <property type="entry name" value="Lipase_3"/>
    <property type="match status" value="1"/>
</dbReference>
<evidence type="ECO:0000256" key="3">
    <source>
        <dbReference type="ARBA" id="ARBA00022801"/>
    </source>
</evidence>
<keyword evidence="3" id="KW-0378">Hydrolase</keyword>
<dbReference type="EMBL" id="BTGB01000009">
    <property type="protein sequence ID" value="GMM47593.1"/>
    <property type="molecule type" value="Genomic_DNA"/>
</dbReference>
<dbReference type="Gene3D" id="3.40.50.1820">
    <property type="entry name" value="alpha/beta hydrolase"/>
    <property type="match status" value="1"/>
</dbReference>
<dbReference type="InterPro" id="IPR029058">
    <property type="entry name" value="AB_hydrolase_fold"/>
</dbReference>
<accession>A0AAV5R9X4</accession>
<gene>
    <name evidence="5" type="ORF">DAPK24_041910</name>
</gene>
<proteinExistence type="predicted"/>
<protein>
    <recommendedName>
        <fullName evidence="1">triacylglycerol lipase</fullName>
        <ecNumber evidence="1">3.1.1.3</ecNumber>
    </recommendedName>
</protein>
<dbReference type="PANTHER" id="PTHR46640">
    <property type="entry name" value="TRIACYLGLYCEROL LIPASE, PUTATIVE (AFU_ORTHOLOGUE AFUA_6G06510)-RELATED"/>
    <property type="match status" value="1"/>
</dbReference>